<dbReference type="GO" id="GO:0016887">
    <property type="term" value="F:ATP hydrolysis activity"/>
    <property type="evidence" value="ECO:0007669"/>
    <property type="project" value="InterPro"/>
</dbReference>
<dbReference type="EMBL" id="CACVAS010000138">
    <property type="protein sequence ID" value="CAA6825903.1"/>
    <property type="molecule type" value="Genomic_DNA"/>
</dbReference>
<dbReference type="AlphaFoldDB" id="A0A6S6UAS7"/>
<dbReference type="InterPro" id="IPR003959">
    <property type="entry name" value="ATPase_AAA_core"/>
</dbReference>
<dbReference type="PANTHER" id="PTHR43581">
    <property type="entry name" value="ATP/GTP PHOSPHATASE"/>
    <property type="match status" value="1"/>
</dbReference>
<organism evidence="2">
    <name type="scientific">uncultured Sulfurovum sp</name>
    <dbReference type="NCBI Taxonomy" id="269237"/>
    <lineage>
        <taxon>Bacteria</taxon>
        <taxon>Pseudomonadati</taxon>
        <taxon>Campylobacterota</taxon>
        <taxon>Epsilonproteobacteria</taxon>
        <taxon>Campylobacterales</taxon>
        <taxon>Sulfurovaceae</taxon>
        <taxon>Sulfurovum</taxon>
        <taxon>environmental samples</taxon>
    </lineage>
</organism>
<dbReference type="InterPro" id="IPR003593">
    <property type="entry name" value="AAA+_ATPase"/>
</dbReference>
<dbReference type="InterPro" id="IPR022532">
    <property type="entry name" value="DUF3696"/>
</dbReference>
<sequence>MKIDNIKVKNFKSLKSIDIDLDNLTLITGVNSSGKSSFIQTLLLLKQNEMVFNNLQRRVININGEYTELGNKKDILFEGAYEEDIEIVLTANHKEEKILFNSENLKLNDMSNISLIGLEDNLNIFNDDFQYITTDRVTPSITYNLSDEHIERNLIGFRGEFSAHYLAERRHDRLHIQALTHKKSSEDSRLLENVSHWLGEISSSIDISAEVNPAFQQVNLTYQYAYGDNTTKKYTPLNVGFGITYVLPIIVAILKAKPNDLLIIENPESHLHPAGQSKIAELCAIAAANGVQIIVETHSDHFLNGIRVATKNELLKPEDSKVYFFRKDKDELETKIDEINIDKEGGINRYPKGFFDQFDEDLDRLISW</sequence>
<dbReference type="GO" id="GO:0005524">
    <property type="term" value="F:ATP binding"/>
    <property type="evidence" value="ECO:0007669"/>
    <property type="project" value="InterPro"/>
</dbReference>
<dbReference type="InterPro" id="IPR014592">
    <property type="entry name" value="P-loop_UCP034888"/>
</dbReference>
<protein>
    <submittedName>
        <fullName evidence="2">Chromosome segregation protein</fullName>
    </submittedName>
</protein>
<reference evidence="2" key="1">
    <citation type="submission" date="2020-01" db="EMBL/GenBank/DDBJ databases">
        <authorList>
            <person name="Meier V. D."/>
            <person name="Meier V D."/>
        </authorList>
    </citation>
    <scope>NUCLEOTIDE SEQUENCE</scope>
    <source>
        <strain evidence="2">HLG_WM_MAG_01</strain>
    </source>
</reference>
<feature type="domain" description="AAA+ ATPase" evidence="1">
    <location>
        <begin position="21"/>
        <end position="318"/>
    </location>
</feature>
<name>A0A6S6UAS7_9BACT</name>
<evidence type="ECO:0000259" key="1">
    <source>
        <dbReference type="SMART" id="SM00382"/>
    </source>
</evidence>
<accession>A0A6S6UAS7</accession>
<dbReference type="Pfam" id="PF12476">
    <property type="entry name" value="DUF3696"/>
    <property type="match status" value="1"/>
</dbReference>
<evidence type="ECO:0000313" key="2">
    <source>
        <dbReference type="EMBL" id="CAA6825903.1"/>
    </source>
</evidence>
<dbReference type="Gene3D" id="3.40.50.300">
    <property type="entry name" value="P-loop containing nucleotide triphosphate hydrolases"/>
    <property type="match status" value="1"/>
</dbReference>
<dbReference type="SUPFAM" id="SSF52540">
    <property type="entry name" value="P-loop containing nucleoside triphosphate hydrolases"/>
    <property type="match status" value="1"/>
</dbReference>
<proteinExistence type="predicted"/>
<dbReference type="PIRSF" id="PIRSF034888">
    <property type="entry name" value="P-loop_UCP034888"/>
    <property type="match status" value="1"/>
</dbReference>
<gene>
    <name evidence="2" type="ORF">HELGO_WM58990</name>
</gene>
<dbReference type="InterPro" id="IPR051396">
    <property type="entry name" value="Bact_Antivir_Def_Nuclease"/>
</dbReference>
<dbReference type="InterPro" id="IPR027417">
    <property type="entry name" value="P-loop_NTPase"/>
</dbReference>
<dbReference type="Pfam" id="PF13304">
    <property type="entry name" value="AAA_21"/>
    <property type="match status" value="1"/>
</dbReference>
<dbReference type="SMART" id="SM00382">
    <property type="entry name" value="AAA"/>
    <property type="match status" value="1"/>
</dbReference>
<dbReference type="PANTHER" id="PTHR43581:SF2">
    <property type="entry name" value="EXCINUCLEASE ATPASE SUBUNIT"/>
    <property type="match status" value="1"/>
</dbReference>